<accession>A0A7W6N926</accession>
<protein>
    <recommendedName>
        <fullName evidence="4">Phosphoribosylamine--glycine ligase</fullName>
    </recommendedName>
</protein>
<evidence type="ECO:0000313" key="3">
    <source>
        <dbReference type="Proteomes" id="UP000519439"/>
    </source>
</evidence>
<dbReference type="RefSeq" id="WP_027316386.1">
    <property type="nucleotide sequence ID" value="NZ_JACIDC010000009.1"/>
</dbReference>
<evidence type="ECO:0000256" key="1">
    <source>
        <dbReference type="SAM" id="SignalP"/>
    </source>
</evidence>
<dbReference type="EMBL" id="JACIDC010000009">
    <property type="protein sequence ID" value="MBB4041028.1"/>
    <property type="molecule type" value="Genomic_DNA"/>
</dbReference>
<gene>
    <name evidence="2" type="ORF">GGR34_002691</name>
</gene>
<evidence type="ECO:0008006" key="4">
    <source>
        <dbReference type="Google" id="ProtNLM"/>
    </source>
</evidence>
<feature type="signal peptide" evidence="1">
    <location>
        <begin position="1"/>
        <end position="21"/>
    </location>
</feature>
<sequence length="83" mass="9071">MRALPLAACIFVTMSSLGLRAQEQSFPATERGVQKAACEEEARRIYRTSSRGVGMAPDVRERMIAARRAHVRECLVRAGPAPG</sequence>
<keyword evidence="1" id="KW-0732">Signal</keyword>
<dbReference type="AlphaFoldDB" id="A0A7W6N926"/>
<name>A0A7W6N926_9HYPH</name>
<reference evidence="2 3" key="1">
    <citation type="submission" date="2020-08" db="EMBL/GenBank/DDBJ databases">
        <title>Genomic Encyclopedia of Type Strains, Phase IV (KMG-IV): sequencing the most valuable type-strain genomes for metagenomic binning, comparative biology and taxonomic classification.</title>
        <authorList>
            <person name="Goeker M."/>
        </authorList>
    </citation>
    <scope>NUCLEOTIDE SEQUENCE [LARGE SCALE GENOMIC DNA]</scope>
    <source>
        <strain evidence="2 3">DSM 15743</strain>
    </source>
</reference>
<keyword evidence="3" id="KW-1185">Reference proteome</keyword>
<evidence type="ECO:0000313" key="2">
    <source>
        <dbReference type="EMBL" id="MBB4041028.1"/>
    </source>
</evidence>
<proteinExistence type="predicted"/>
<dbReference type="Proteomes" id="UP000519439">
    <property type="component" value="Unassembled WGS sequence"/>
</dbReference>
<organism evidence="2 3">
    <name type="scientific">Microvirga flocculans</name>
    <dbReference type="NCBI Taxonomy" id="217168"/>
    <lineage>
        <taxon>Bacteria</taxon>
        <taxon>Pseudomonadati</taxon>
        <taxon>Pseudomonadota</taxon>
        <taxon>Alphaproteobacteria</taxon>
        <taxon>Hyphomicrobiales</taxon>
        <taxon>Methylobacteriaceae</taxon>
        <taxon>Microvirga</taxon>
    </lineage>
</organism>
<comment type="caution">
    <text evidence="2">The sequence shown here is derived from an EMBL/GenBank/DDBJ whole genome shotgun (WGS) entry which is preliminary data.</text>
</comment>
<feature type="chain" id="PRO_5031439974" description="Phosphoribosylamine--glycine ligase" evidence="1">
    <location>
        <begin position="22"/>
        <end position="83"/>
    </location>
</feature>